<dbReference type="InterPro" id="IPR036291">
    <property type="entry name" value="NAD(P)-bd_dom_sf"/>
</dbReference>
<dbReference type="SUPFAM" id="SSF51735">
    <property type="entry name" value="NAD(P)-binding Rossmann-fold domains"/>
    <property type="match status" value="1"/>
</dbReference>
<evidence type="ECO:0000259" key="12">
    <source>
        <dbReference type="Pfam" id="PF00999"/>
    </source>
</evidence>
<dbReference type="PANTHER" id="PTHR32507">
    <property type="entry name" value="NA(+)/H(+) ANTIPORTER 1"/>
    <property type="match status" value="1"/>
</dbReference>
<keyword evidence="2" id="KW-0813">Transport</keyword>
<evidence type="ECO:0000256" key="1">
    <source>
        <dbReference type="ARBA" id="ARBA00004651"/>
    </source>
</evidence>
<dbReference type="AlphaFoldDB" id="A0A1Y5SUL2"/>
<feature type="transmembrane region" description="Helical" evidence="11">
    <location>
        <begin position="98"/>
        <end position="116"/>
    </location>
</feature>
<feature type="transmembrane region" description="Helical" evidence="11">
    <location>
        <begin position="122"/>
        <end position="144"/>
    </location>
</feature>
<dbReference type="GO" id="GO:1902600">
    <property type="term" value="P:proton transmembrane transport"/>
    <property type="evidence" value="ECO:0007669"/>
    <property type="project" value="InterPro"/>
</dbReference>
<keyword evidence="8 11" id="KW-0472">Membrane</keyword>
<feature type="transmembrane region" description="Helical" evidence="11">
    <location>
        <begin position="307"/>
        <end position="327"/>
    </location>
</feature>
<dbReference type="Gene3D" id="3.40.50.720">
    <property type="entry name" value="NAD(P)-binding Rossmann-like Domain"/>
    <property type="match status" value="1"/>
</dbReference>
<evidence type="ECO:0000313" key="15">
    <source>
        <dbReference type="Proteomes" id="UP000193862"/>
    </source>
</evidence>
<dbReference type="GO" id="GO:0005886">
    <property type="term" value="C:plasma membrane"/>
    <property type="evidence" value="ECO:0007669"/>
    <property type="project" value="UniProtKB-SubCell"/>
</dbReference>
<feature type="transmembrane region" description="Helical" evidence="11">
    <location>
        <begin position="192"/>
        <end position="213"/>
    </location>
</feature>
<evidence type="ECO:0000256" key="7">
    <source>
        <dbReference type="ARBA" id="ARBA00023065"/>
    </source>
</evidence>
<evidence type="ECO:0000256" key="8">
    <source>
        <dbReference type="ARBA" id="ARBA00023136"/>
    </source>
</evidence>
<accession>A0A1Y5SUL2</accession>
<evidence type="ECO:0000259" key="13">
    <source>
        <dbReference type="Pfam" id="PF02254"/>
    </source>
</evidence>
<keyword evidence="7" id="KW-0406">Ion transport</keyword>
<reference evidence="14 15" key="1">
    <citation type="submission" date="2017-03" db="EMBL/GenBank/DDBJ databases">
        <authorList>
            <person name="Afonso C.L."/>
            <person name="Miller P.J."/>
            <person name="Scott M.A."/>
            <person name="Spackman E."/>
            <person name="Goraichik I."/>
            <person name="Dimitrov K.M."/>
            <person name="Suarez D.L."/>
            <person name="Swayne D.E."/>
        </authorList>
    </citation>
    <scope>NUCLEOTIDE SEQUENCE [LARGE SCALE GENOMIC DNA]</scope>
    <source>
        <strain evidence="14 15">CECT 8620</strain>
    </source>
</reference>
<feature type="transmembrane region" description="Helical" evidence="11">
    <location>
        <begin position="165"/>
        <end position="186"/>
    </location>
</feature>
<feature type="transmembrane region" description="Helical" evidence="11">
    <location>
        <begin position="37"/>
        <end position="54"/>
    </location>
</feature>
<dbReference type="EMBL" id="FWFS01000006">
    <property type="protein sequence ID" value="SLN45418.1"/>
    <property type="molecule type" value="Genomic_DNA"/>
</dbReference>
<feature type="compositionally biased region" description="Basic and acidic residues" evidence="10">
    <location>
        <begin position="655"/>
        <end position="671"/>
    </location>
</feature>
<dbReference type="InterPro" id="IPR006153">
    <property type="entry name" value="Cation/H_exchanger_TM"/>
</dbReference>
<keyword evidence="6 11" id="KW-1133">Transmembrane helix</keyword>
<dbReference type="GO" id="GO:0006813">
    <property type="term" value="P:potassium ion transport"/>
    <property type="evidence" value="ECO:0007669"/>
    <property type="project" value="InterPro"/>
</dbReference>
<keyword evidence="5 11" id="KW-0812">Transmembrane</keyword>
<evidence type="ECO:0000256" key="4">
    <source>
        <dbReference type="ARBA" id="ARBA00022475"/>
    </source>
</evidence>
<evidence type="ECO:0000313" key="14">
    <source>
        <dbReference type="EMBL" id="SLN45418.1"/>
    </source>
</evidence>
<feature type="region of interest" description="Disordered" evidence="10">
    <location>
        <begin position="643"/>
        <end position="693"/>
    </location>
</feature>
<name>A0A1Y5SUL2_9RHOB</name>
<evidence type="ECO:0000256" key="9">
    <source>
        <dbReference type="SAM" id="Coils"/>
    </source>
</evidence>
<feature type="transmembrane region" description="Helical" evidence="11">
    <location>
        <begin position="60"/>
        <end position="77"/>
    </location>
</feature>
<protein>
    <submittedName>
        <fullName evidence="14">K(+)/H(+) antiporter NhaP</fullName>
    </submittedName>
</protein>
<keyword evidence="15" id="KW-1185">Reference proteome</keyword>
<feature type="transmembrane region" description="Helical" evidence="11">
    <location>
        <begin position="12"/>
        <end position="30"/>
    </location>
</feature>
<comment type="subcellular location">
    <subcellularLocation>
        <location evidence="1">Cell membrane</location>
        <topology evidence="1">Multi-pass membrane protein</topology>
    </subcellularLocation>
</comment>
<keyword evidence="9" id="KW-0175">Coiled coil</keyword>
<feature type="transmembrane region" description="Helical" evidence="11">
    <location>
        <begin position="225"/>
        <end position="244"/>
    </location>
</feature>
<dbReference type="Pfam" id="PF00999">
    <property type="entry name" value="Na_H_Exchanger"/>
    <property type="match status" value="1"/>
</dbReference>
<sequence length="693" mass="73502">MAGAVSGAMDPVMGFALVGALGVGAQWIAWRLRLPAIVLMLAAGLIVGPLLGLFDPARDIGPIVQPLISLAVAVILFEGGLTLDLRRLGDAAQGVKRLVLIGAPLGWLLSTLALHYGAGLSWASATVFGGIMIVTGPTVIAPLLRQAKLSRRPASLLQWEAIVNDPIGALAAVLAFEVVVVVGAGASGPQAAVMSLVGIIVAVIVGFAAGKGIAVSFRRGLVPEYMKVPVLFAVLLVCFAAPNALLHESGLLAVTIMGLVIANADLPSFTELRRFKEHATILLVSGVFILLAASLKFDTVSLLNWRAALFVALVILAVRPLTVFLSLAGSDVPARERALIAFTGPRGVVLVAVAGLFGQRLTAAGVADANLIAPLAFVLVLVTVVLHGFTLGPVARALGLAGKGKPGVMLVGGSRFTTSLGEGLKKADVPVLVIDPNRARLSRARSAGLPVFYGDVLSEAAEDNLEFMIYETVIAATENDAYNTLVTSDLGPEHGRENVWQIARENAEKSRHALPNQIGGRPFGGGYTFRQLEDLMIEGWTVKFTRLTEEFTFEQWKDTRPEAVLIGRLDLEGKLRQLLPEEYDALFPRRAEAALEAELEDLPNERREARRAELQRRFGEAQRRTALAKVGRDVRLVALQPPVKEPAGAEVVAQEAEKQRDREDPGKEAKRAVGVTAHRADTSDTGLGKGAGA</sequence>
<keyword evidence="4" id="KW-1003">Cell membrane</keyword>
<dbReference type="Gene3D" id="1.20.1530.20">
    <property type="match status" value="1"/>
</dbReference>
<feature type="domain" description="Cation/H+ exchanger transmembrane" evidence="12">
    <location>
        <begin position="25"/>
        <end position="396"/>
    </location>
</feature>
<dbReference type="PANTHER" id="PTHR32507:SF0">
    <property type="entry name" value="NA(+)_H(+) ANTIPORTER 2-RELATED"/>
    <property type="match status" value="1"/>
</dbReference>
<evidence type="ECO:0000256" key="11">
    <source>
        <dbReference type="SAM" id="Phobius"/>
    </source>
</evidence>
<feature type="domain" description="RCK N-terminal" evidence="13">
    <location>
        <begin position="408"/>
        <end position="507"/>
    </location>
</feature>
<feature type="transmembrane region" description="Helical" evidence="11">
    <location>
        <begin position="278"/>
        <end position="295"/>
    </location>
</feature>
<evidence type="ECO:0000256" key="3">
    <source>
        <dbReference type="ARBA" id="ARBA00022449"/>
    </source>
</evidence>
<feature type="transmembrane region" description="Helical" evidence="11">
    <location>
        <begin position="371"/>
        <end position="395"/>
    </location>
</feature>
<evidence type="ECO:0000256" key="10">
    <source>
        <dbReference type="SAM" id="MobiDB-lite"/>
    </source>
</evidence>
<dbReference type="Proteomes" id="UP000193862">
    <property type="component" value="Unassembled WGS sequence"/>
</dbReference>
<dbReference type="OrthoDB" id="570124at2"/>
<feature type="coiled-coil region" evidence="9">
    <location>
        <begin position="592"/>
        <end position="624"/>
    </location>
</feature>
<feature type="transmembrane region" description="Helical" evidence="11">
    <location>
        <begin position="339"/>
        <end position="359"/>
    </location>
</feature>
<evidence type="ECO:0000256" key="6">
    <source>
        <dbReference type="ARBA" id="ARBA00022989"/>
    </source>
</evidence>
<gene>
    <name evidence="14" type="primary">nhaP</name>
    <name evidence="14" type="ORF">AQS8620_01852</name>
</gene>
<dbReference type="GO" id="GO:0015297">
    <property type="term" value="F:antiporter activity"/>
    <property type="evidence" value="ECO:0007669"/>
    <property type="project" value="UniProtKB-KW"/>
</dbReference>
<dbReference type="InterPro" id="IPR003148">
    <property type="entry name" value="RCK_N"/>
</dbReference>
<evidence type="ECO:0000256" key="5">
    <source>
        <dbReference type="ARBA" id="ARBA00022692"/>
    </source>
</evidence>
<keyword evidence="3" id="KW-0050">Antiport</keyword>
<proteinExistence type="predicted"/>
<dbReference type="InterPro" id="IPR038770">
    <property type="entry name" value="Na+/solute_symporter_sf"/>
</dbReference>
<organism evidence="14 15">
    <name type="scientific">Aquimixticola soesokkakensis</name>
    <dbReference type="NCBI Taxonomy" id="1519096"/>
    <lineage>
        <taxon>Bacteria</taxon>
        <taxon>Pseudomonadati</taxon>
        <taxon>Pseudomonadota</taxon>
        <taxon>Alphaproteobacteria</taxon>
        <taxon>Rhodobacterales</taxon>
        <taxon>Paracoccaceae</taxon>
        <taxon>Aquimixticola</taxon>
    </lineage>
</organism>
<dbReference type="Pfam" id="PF02254">
    <property type="entry name" value="TrkA_N"/>
    <property type="match status" value="1"/>
</dbReference>
<dbReference type="RefSeq" id="WP_085836547.1">
    <property type="nucleotide sequence ID" value="NZ_FWFS01000006.1"/>
</dbReference>
<evidence type="ECO:0000256" key="2">
    <source>
        <dbReference type="ARBA" id="ARBA00022448"/>
    </source>
</evidence>